<dbReference type="AlphaFoldDB" id="E3NGA6"/>
<accession>E3NGA6</accession>
<dbReference type="EMBL" id="DS268652">
    <property type="protein sequence ID" value="EFO97033.1"/>
    <property type="molecule type" value="Genomic_DNA"/>
</dbReference>
<dbReference type="Proteomes" id="UP000008281">
    <property type="component" value="Unassembled WGS sequence"/>
</dbReference>
<dbReference type="InParanoid" id="E3NGA6"/>
<sequence>MSARPGPGPLWIFMEEQVGGAAVKVINVHHEKHEGDYEKYFKTVTLTVKLSDAITADPHGPETFGETIVELVKKFQPDHVNDTTKVGITFKSLELDAAEAVGLSLTPLKMVTGEKVVYNLELMTQSNKSPLEIQNPTLDIILKYVVPPSGSGKRKSGFSMRDILDSDMFEKRRRVNSDGEMMDDDDEDDLIMYEAVEVDDSEDVRFFLEEMGRKVSSWK</sequence>
<evidence type="ECO:0000313" key="2">
    <source>
        <dbReference type="Proteomes" id="UP000008281"/>
    </source>
</evidence>
<protein>
    <submittedName>
        <fullName evidence="1">Uncharacterized protein</fullName>
    </submittedName>
</protein>
<keyword evidence="2" id="KW-1185">Reference proteome</keyword>
<dbReference type="OrthoDB" id="5898482at2759"/>
<evidence type="ECO:0000313" key="1">
    <source>
        <dbReference type="EMBL" id="EFO97033.1"/>
    </source>
</evidence>
<proteinExistence type="predicted"/>
<name>E3NGA6_CAERE</name>
<dbReference type="HOGENOM" id="CLU_1262583_0_0_1"/>
<reference evidence="1" key="1">
    <citation type="submission" date="2007-07" db="EMBL/GenBank/DDBJ databases">
        <title>PCAP assembly of the Caenorhabditis remanei genome.</title>
        <authorList>
            <consortium name="The Caenorhabditis remanei Sequencing Consortium"/>
            <person name="Wilson R.K."/>
        </authorList>
    </citation>
    <scope>NUCLEOTIDE SEQUENCE [LARGE SCALE GENOMIC DNA]</scope>
    <source>
        <strain evidence="1">PB4641</strain>
    </source>
</reference>
<gene>
    <name evidence="1" type="ORF">CRE_26795</name>
</gene>
<organism evidence="2">
    <name type="scientific">Caenorhabditis remanei</name>
    <name type="common">Caenorhabditis vulgaris</name>
    <dbReference type="NCBI Taxonomy" id="31234"/>
    <lineage>
        <taxon>Eukaryota</taxon>
        <taxon>Metazoa</taxon>
        <taxon>Ecdysozoa</taxon>
        <taxon>Nematoda</taxon>
        <taxon>Chromadorea</taxon>
        <taxon>Rhabditida</taxon>
        <taxon>Rhabditina</taxon>
        <taxon>Rhabditomorpha</taxon>
        <taxon>Rhabditoidea</taxon>
        <taxon>Rhabditidae</taxon>
        <taxon>Peloderinae</taxon>
        <taxon>Caenorhabditis</taxon>
    </lineage>
</organism>